<dbReference type="Proteomes" id="UP001257659">
    <property type="component" value="Unassembled WGS sequence"/>
</dbReference>
<dbReference type="InterPro" id="IPR021314">
    <property type="entry name" value="DUF2911"/>
</dbReference>
<accession>A0ABU1KBS3</accession>
<dbReference type="RefSeq" id="WP_309730128.1">
    <property type="nucleotide sequence ID" value="NZ_JAVDQA010000010.1"/>
</dbReference>
<evidence type="ECO:0000256" key="1">
    <source>
        <dbReference type="SAM" id="SignalP"/>
    </source>
</evidence>
<dbReference type="Pfam" id="PF11138">
    <property type="entry name" value="DUF2911"/>
    <property type="match status" value="1"/>
</dbReference>
<keyword evidence="3" id="KW-1185">Reference proteome</keyword>
<proteinExistence type="predicted"/>
<evidence type="ECO:0000313" key="3">
    <source>
        <dbReference type="Proteomes" id="UP001257659"/>
    </source>
</evidence>
<feature type="signal peptide" evidence="1">
    <location>
        <begin position="1"/>
        <end position="20"/>
    </location>
</feature>
<feature type="chain" id="PRO_5046510424" description="Asparagine synthetase B" evidence="1">
    <location>
        <begin position="21"/>
        <end position="182"/>
    </location>
</feature>
<comment type="caution">
    <text evidence="2">The sequence shown here is derived from an EMBL/GenBank/DDBJ whole genome shotgun (WGS) entry which is preliminary data.</text>
</comment>
<evidence type="ECO:0008006" key="4">
    <source>
        <dbReference type="Google" id="ProtNLM"/>
    </source>
</evidence>
<sequence>MKQFLSLLFICIFTSTAVSAQDFSDLDKSPMEVAIIRNTDHSPMARIIYSSPRKKGREIFGGLVPYGEIWRTGANEATEITFYNDMRIAGNKIPSGTYTLYTIPNEEEWTIILNKNINIWGTINNYKKEQDLVRIKAPARSAAATIENFSVAFQPTENGTNLLMGWDDTFVEVPFKNIEKED</sequence>
<gene>
    <name evidence="2" type="ORF">GGR31_002700</name>
</gene>
<name>A0ABU1KBS3_9FLAO</name>
<protein>
    <recommendedName>
        <fullName evidence="4">Asparagine synthetase B</fullName>
    </recommendedName>
</protein>
<dbReference type="EMBL" id="JAVDQA010000010">
    <property type="protein sequence ID" value="MDR6302023.1"/>
    <property type="molecule type" value="Genomic_DNA"/>
</dbReference>
<organism evidence="2 3">
    <name type="scientific">Mesonia maritima</name>
    <dbReference type="NCBI Taxonomy" id="1793873"/>
    <lineage>
        <taxon>Bacteria</taxon>
        <taxon>Pseudomonadati</taxon>
        <taxon>Bacteroidota</taxon>
        <taxon>Flavobacteriia</taxon>
        <taxon>Flavobacteriales</taxon>
        <taxon>Flavobacteriaceae</taxon>
        <taxon>Mesonia</taxon>
    </lineage>
</organism>
<reference evidence="2 3" key="1">
    <citation type="submission" date="2023-07" db="EMBL/GenBank/DDBJ databases">
        <title>Genomic Encyclopedia of Type Strains, Phase IV (KMG-IV): sequencing the most valuable type-strain genomes for metagenomic binning, comparative biology and taxonomic classification.</title>
        <authorList>
            <person name="Goeker M."/>
        </authorList>
    </citation>
    <scope>NUCLEOTIDE SEQUENCE [LARGE SCALE GENOMIC DNA]</scope>
    <source>
        <strain evidence="2 3">DSM 102814</strain>
    </source>
</reference>
<keyword evidence="1" id="KW-0732">Signal</keyword>
<evidence type="ECO:0000313" key="2">
    <source>
        <dbReference type="EMBL" id="MDR6302023.1"/>
    </source>
</evidence>